<gene>
    <name evidence="7" type="ORF">EDD68_11842</name>
</gene>
<evidence type="ECO:0000256" key="3">
    <source>
        <dbReference type="ARBA" id="ARBA00022692"/>
    </source>
</evidence>
<dbReference type="PANTHER" id="PTHR23513">
    <property type="entry name" value="INTEGRAL MEMBRANE EFFLUX PROTEIN-RELATED"/>
    <property type="match status" value="1"/>
</dbReference>
<dbReference type="InterPro" id="IPR011701">
    <property type="entry name" value="MFS"/>
</dbReference>
<evidence type="ECO:0000313" key="8">
    <source>
        <dbReference type="Proteomes" id="UP000294650"/>
    </source>
</evidence>
<dbReference type="SUPFAM" id="SSF103473">
    <property type="entry name" value="MFS general substrate transporter"/>
    <property type="match status" value="1"/>
</dbReference>
<dbReference type="GO" id="GO:0005886">
    <property type="term" value="C:plasma membrane"/>
    <property type="evidence" value="ECO:0007669"/>
    <property type="project" value="UniProtKB-SubCell"/>
</dbReference>
<name>A0A4R3MSJ8_9BACI</name>
<dbReference type="Pfam" id="PF07690">
    <property type="entry name" value="MFS_1"/>
    <property type="match status" value="1"/>
</dbReference>
<reference evidence="7 8" key="1">
    <citation type="submission" date="2019-03" db="EMBL/GenBank/DDBJ databases">
        <title>Genomic Encyclopedia of Type Strains, Phase IV (KMG-IV): sequencing the most valuable type-strain genomes for metagenomic binning, comparative biology and taxonomic classification.</title>
        <authorList>
            <person name="Goeker M."/>
        </authorList>
    </citation>
    <scope>NUCLEOTIDE SEQUENCE [LARGE SCALE GENOMIC DNA]</scope>
    <source>
        <strain evidence="7 8">DSM 25894</strain>
    </source>
</reference>
<sequence>MQQIALYWYIYTLTGSPLSIGIMIAIYYLPSMGLSPFAGALSDLIHPKRLTIIVNFFRGIAVLILALVIWFEVSSLYLLYLFQWIMAILYTIYKPASQRFIKHSFYRKEIPSIMALSNSLEQVGYILGTGLAGYLITILPVSITIGLNGISFVLTGLLFRYISLVANPEKTINHHTYRSMIAEGIQYIKSKPDLK</sequence>
<feature type="transmembrane region" description="Helical" evidence="6">
    <location>
        <begin position="50"/>
        <end position="71"/>
    </location>
</feature>
<dbReference type="Proteomes" id="UP000294650">
    <property type="component" value="Unassembled WGS sequence"/>
</dbReference>
<evidence type="ECO:0000256" key="1">
    <source>
        <dbReference type="ARBA" id="ARBA00004651"/>
    </source>
</evidence>
<organism evidence="7 8">
    <name type="scientific">Melghiribacillus thermohalophilus</name>
    <dbReference type="NCBI Taxonomy" id="1324956"/>
    <lineage>
        <taxon>Bacteria</taxon>
        <taxon>Bacillati</taxon>
        <taxon>Bacillota</taxon>
        <taxon>Bacilli</taxon>
        <taxon>Bacillales</taxon>
        <taxon>Bacillaceae</taxon>
        <taxon>Melghiribacillus</taxon>
    </lineage>
</organism>
<accession>A0A4R3MSJ8</accession>
<evidence type="ECO:0000313" key="7">
    <source>
        <dbReference type="EMBL" id="TCT19358.1"/>
    </source>
</evidence>
<evidence type="ECO:0000256" key="6">
    <source>
        <dbReference type="SAM" id="Phobius"/>
    </source>
</evidence>
<keyword evidence="4 6" id="KW-1133">Transmembrane helix</keyword>
<dbReference type="GO" id="GO:0022857">
    <property type="term" value="F:transmembrane transporter activity"/>
    <property type="evidence" value="ECO:0007669"/>
    <property type="project" value="InterPro"/>
</dbReference>
<keyword evidence="8" id="KW-1185">Reference proteome</keyword>
<evidence type="ECO:0000256" key="5">
    <source>
        <dbReference type="ARBA" id="ARBA00023136"/>
    </source>
</evidence>
<feature type="transmembrane region" description="Helical" evidence="6">
    <location>
        <begin position="6"/>
        <end position="29"/>
    </location>
</feature>
<keyword evidence="3 6" id="KW-0812">Transmembrane</keyword>
<dbReference type="PANTHER" id="PTHR23513:SF6">
    <property type="entry name" value="MAJOR FACILITATOR SUPERFAMILY ASSOCIATED DOMAIN-CONTAINING PROTEIN"/>
    <property type="match status" value="1"/>
</dbReference>
<dbReference type="Gene3D" id="1.20.1250.20">
    <property type="entry name" value="MFS general substrate transporter like domains"/>
    <property type="match status" value="1"/>
</dbReference>
<comment type="caution">
    <text evidence="7">The sequence shown here is derived from an EMBL/GenBank/DDBJ whole genome shotgun (WGS) entry which is preliminary data.</text>
</comment>
<dbReference type="AlphaFoldDB" id="A0A4R3MSJ8"/>
<comment type="subcellular location">
    <subcellularLocation>
        <location evidence="1">Cell membrane</location>
        <topology evidence="1">Multi-pass membrane protein</topology>
    </subcellularLocation>
</comment>
<proteinExistence type="predicted"/>
<protein>
    <submittedName>
        <fullName evidence="7">MFS transporter</fullName>
    </submittedName>
</protein>
<evidence type="ECO:0000256" key="4">
    <source>
        <dbReference type="ARBA" id="ARBA00022989"/>
    </source>
</evidence>
<dbReference type="EMBL" id="SMAN01000018">
    <property type="protein sequence ID" value="TCT19358.1"/>
    <property type="molecule type" value="Genomic_DNA"/>
</dbReference>
<feature type="transmembrane region" description="Helical" evidence="6">
    <location>
        <begin position="77"/>
        <end position="93"/>
    </location>
</feature>
<keyword evidence="5 6" id="KW-0472">Membrane</keyword>
<keyword evidence="2" id="KW-1003">Cell membrane</keyword>
<feature type="transmembrane region" description="Helical" evidence="6">
    <location>
        <begin position="142"/>
        <end position="162"/>
    </location>
</feature>
<evidence type="ECO:0000256" key="2">
    <source>
        <dbReference type="ARBA" id="ARBA00022475"/>
    </source>
</evidence>
<dbReference type="InterPro" id="IPR036259">
    <property type="entry name" value="MFS_trans_sf"/>
</dbReference>